<dbReference type="Proteomes" id="UP000769157">
    <property type="component" value="Unassembled WGS sequence"/>
</dbReference>
<evidence type="ECO:0000313" key="1">
    <source>
        <dbReference type="EMBL" id="KAH3671069.1"/>
    </source>
</evidence>
<protein>
    <submittedName>
        <fullName evidence="1">Uncharacterized protein</fullName>
    </submittedName>
</protein>
<dbReference type="GeneID" id="70232748"/>
<reference evidence="1" key="1">
    <citation type="journal article" date="2021" name="Open Biol.">
        <title>Shared evolutionary footprints suggest mitochondrial oxidative damage underlies multiple complex I losses in fungi.</title>
        <authorList>
            <person name="Schikora-Tamarit M.A."/>
            <person name="Marcet-Houben M."/>
            <person name="Nosek J."/>
            <person name="Gabaldon T."/>
        </authorList>
    </citation>
    <scope>NUCLEOTIDE SEQUENCE</scope>
    <source>
        <strain evidence="1">CBS6075</strain>
    </source>
</reference>
<evidence type="ECO:0000313" key="2">
    <source>
        <dbReference type="Proteomes" id="UP000769157"/>
    </source>
</evidence>
<keyword evidence="2" id="KW-1185">Reference proteome</keyword>
<organism evidence="1 2">
    <name type="scientific">Ogataea philodendri</name>
    <dbReference type="NCBI Taxonomy" id="1378263"/>
    <lineage>
        <taxon>Eukaryota</taxon>
        <taxon>Fungi</taxon>
        <taxon>Dikarya</taxon>
        <taxon>Ascomycota</taxon>
        <taxon>Saccharomycotina</taxon>
        <taxon>Pichiomycetes</taxon>
        <taxon>Pichiales</taxon>
        <taxon>Pichiaceae</taxon>
        <taxon>Ogataea</taxon>
    </lineage>
</organism>
<dbReference type="AlphaFoldDB" id="A0A9P8PGZ2"/>
<sequence>MFLPSNTFPACATSASNMLSNSRSSDIARLTNRSINSNLSPASSDAEQLIWANELARNSGPRPFVDVSTITENTSSNSLRCSSHVDNNSSFGLPKVANASKICIMNTTPFTSTSLNPLDKGPSKNLNNIAGKSQPISYTSSWSLWRTLDNSSNKMSFSSSLKDDGSARYISRIVA</sequence>
<dbReference type="RefSeq" id="XP_046064437.1">
    <property type="nucleotide sequence ID" value="XM_046208912.1"/>
</dbReference>
<gene>
    <name evidence="1" type="ORF">OGAPHI_000780</name>
</gene>
<dbReference type="EMBL" id="JAEUBE010000084">
    <property type="protein sequence ID" value="KAH3671069.1"/>
    <property type="molecule type" value="Genomic_DNA"/>
</dbReference>
<name>A0A9P8PGZ2_9ASCO</name>
<reference evidence="1" key="2">
    <citation type="submission" date="2021-01" db="EMBL/GenBank/DDBJ databases">
        <authorList>
            <person name="Schikora-Tamarit M.A."/>
        </authorList>
    </citation>
    <scope>NUCLEOTIDE SEQUENCE</scope>
    <source>
        <strain evidence="1">CBS6075</strain>
    </source>
</reference>
<proteinExistence type="predicted"/>
<accession>A0A9P8PGZ2</accession>
<comment type="caution">
    <text evidence="1">The sequence shown here is derived from an EMBL/GenBank/DDBJ whole genome shotgun (WGS) entry which is preliminary data.</text>
</comment>